<dbReference type="RefSeq" id="WP_340359826.1">
    <property type="nucleotide sequence ID" value="NZ_JBBKZU010000013.1"/>
</dbReference>
<dbReference type="InterPro" id="IPR002938">
    <property type="entry name" value="FAD-bd"/>
</dbReference>
<dbReference type="PRINTS" id="PR00420">
    <property type="entry name" value="RNGMNOXGNASE"/>
</dbReference>
<organism evidence="4 5">
    <name type="scientific">Variovorax ureilyticus</name>
    <dbReference type="NCBI Taxonomy" id="1836198"/>
    <lineage>
        <taxon>Bacteria</taxon>
        <taxon>Pseudomonadati</taxon>
        <taxon>Pseudomonadota</taxon>
        <taxon>Betaproteobacteria</taxon>
        <taxon>Burkholderiales</taxon>
        <taxon>Comamonadaceae</taxon>
        <taxon>Variovorax</taxon>
    </lineage>
</organism>
<evidence type="ECO:0000313" key="5">
    <source>
        <dbReference type="Proteomes" id="UP001365846"/>
    </source>
</evidence>
<reference evidence="4 5" key="1">
    <citation type="submission" date="2024-03" db="EMBL/GenBank/DDBJ databases">
        <title>Novel species of the genus Variovorax.</title>
        <authorList>
            <person name="Liu Q."/>
            <person name="Xin Y.-H."/>
        </authorList>
    </citation>
    <scope>NUCLEOTIDE SEQUENCE [LARGE SCALE GENOMIC DNA]</scope>
    <source>
        <strain evidence="4 5">KACC 18899</strain>
    </source>
</reference>
<dbReference type="NCBIfam" id="NF005720">
    <property type="entry name" value="PRK07538.1"/>
    <property type="match status" value="1"/>
</dbReference>
<dbReference type="Gene3D" id="3.50.50.60">
    <property type="entry name" value="FAD/NAD(P)-binding domain"/>
    <property type="match status" value="1"/>
</dbReference>
<name>A0ABU8VLV0_9BURK</name>
<keyword evidence="2" id="KW-0503">Monooxygenase</keyword>
<keyword evidence="1" id="KW-0560">Oxidoreductase</keyword>
<feature type="domain" description="FAD-binding" evidence="3">
    <location>
        <begin position="300"/>
        <end position="354"/>
    </location>
</feature>
<evidence type="ECO:0000313" key="4">
    <source>
        <dbReference type="EMBL" id="MEJ8814605.1"/>
    </source>
</evidence>
<dbReference type="Gene3D" id="3.30.9.30">
    <property type="match status" value="1"/>
</dbReference>
<dbReference type="PANTHER" id="PTHR13789">
    <property type="entry name" value="MONOOXYGENASE"/>
    <property type="match status" value="1"/>
</dbReference>
<gene>
    <name evidence="4" type="ORF">WKW77_26250</name>
</gene>
<dbReference type="EMBL" id="JBBKZU010000013">
    <property type="protein sequence ID" value="MEJ8814605.1"/>
    <property type="molecule type" value="Genomic_DNA"/>
</dbReference>
<dbReference type="Proteomes" id="UP001365846">
    <property type="component" value="Unassembled WGS sequence"/>
</dbReference>
<dbReference type="InterPro" id="IPR050493">
    <property type="entry name" value="FAD-dep_Monooxygenase_BioMet"/>
</dbReference>
<keyword evidence="5" id="KW-1185">Reference proteome</keyword>
<dbReference type="SUPFAM" id="SSF51905">
    <property type="entry name" value="FAD/NAD(P)-binding domain"/>
    <property type="match status" value="1"/>
</dbReference>
<evidence type="ECO:0000256" key="1">
    <source>
        <dbReference type="ARBA" id="ARBA00023002"/>
    </source>
</evidence>
<accession>A0ABU8VLV0</accession>
<sequence>MIHSFDSRPVLIAGGGIGGIALALTLHQIGVPCIVFEAVPELQPLGVGINLQPNAVRELYDLGIDAPALDRIGIQAREWALVGRNGNDIYSEPRGLLAGYRWPQYSVHRGQLQMLLYRTALERLGPDAVRVGHRVTGYRNDANGVTAFVETRDGRRIEAEGRLLVAADGLHSAVRAQMHPAQPPIQWGGAILWRGTTPGVPVRSGASFVGVGSLRHRVVLYPISPPDPSTGLATINWIAEITVDNSEGWTQGDWNRRVSVDDFIGHFEGWNYDWLDVPAMLRGAKEVFEYPMIDRDPVPTWVDGRVALLGDAAHVMYPVGSNGASQAIVDARVLGASMLAHGVTPAALDAYDARLCADISALVLRNRGAGPFGILGLVDERCGGVFDDIEQVIPAAEREAFMARYKAAAGFAIETLNSAPPTIAPGARMHVA</sequence>
<protein>
    <submittedName>
        <fullName evidence="4">Flavin-dependent oxidoreductase</fullName>
    </submittedName>
</protein>
<feature type="domain" description="FAD-binding" evidence="3">
    <location>
        <begin position="9"/>
        <end position="178"/>
    </location>
</feature>
<evidence type="ECO:0000259" key="3">
    <source>
        <dbReference type="Pfam" id="PF01494"/>
    </source>
</evidence>
<dbReference type="SUPFAM" id="SSF54373">
    <property type="entry name" value="FAD-linked reductases, C-terminal domain"/>
    <property type="match status" value="1"/>
</dbReference>
<comment type="caution">
    <text evidence="4">The sequence shown here is derived from an EMBL/GenBank/DDBJ whole genome shotgun (WGS) entry which is preliminary data.</text>
</comment>
<evidence type="ECO:0000256" key="2">
    <source>
        <dbReference type="ARBA" id="ARBA00023033"/>
    </source>
</evidence>
<dbReference type="Pfam" id="PF01494">
    <property type="entry name" value="FAD_binding_3"/>
    <property type="match status" value="2"/>
</dbReference>
<dbReference type="InterPro" id="IPR036188">
    <property type="entry name" value="FAD/NAD-bd_sf"/>
</dbReference>
<proteinExistence type="predicted"/>
<dbReference type="PANTHER" id="PTHR13789:SF268">
    <property type="entry name" value="5-METHYLPHENAZINE-1-CARBOXYLATE 1-MONOOXYGENASE"/>
    <property type="match status" value="1"/>
</dbReference>